<accession>A0ABW2EFN7</accession>
<dbReference type="Gene3D" id="1.10.10.630">
    <property type="entry name" value="DnaD domain-like"/>
    <property type="match status" value="1"/>
</dbReference>
<dbReference type="InterPro" id="IPR053162">
    <property type="entry name" value="DnaD"/>
</dbReference>
<dbReference type="RefSeq" id="WP_204708861.1">
    <property type="nucleotide sequence ID" value="NZ_JBHSZV010000011.1"/>
</dbReference>
<dbReference type="SUPFAM" id="SSF158499">
    <property type="entry name" value="DnaD domain-like"/>
    <property type="match status" value="1"/>
</dbReference>
<dbReference type="NCBIfam" id="TIGR01446">
    <property type="entry name" value="DnaD_dom"/>
    <property type="match status" value="1"/>
</dbReference>
<organism evidence="3 4">
    <name type="scientific">Halobacillus seohaensis</name>
    <dbReference type="NCBI Taxonomy" id="447421"/>
    <lineage>
        <taxon>Bacteria</taxon>
        <taxon>Bacillati</taxon>
        <taxon>Bacillota</taxon>
        <taxon>Bacilli</taxon>
        <taxon>Bacillales</taxon>
        <taxon>Bacillaceae</taxon>
        <taxon>Halobacillus</taxon>
    </lineage>
</organism>
<dbReference type="PANTHER" id="PTHR37293:SF5">
    <property type="entry name" value="DNA REPLICATION PROTEIN"/>
    <property type="match status" value="1"/>
</dbReference>
<name>A0ABW2EFN7_9BACI</name>
<evidence type="ECO:0000313" key="3">
    <source>
        <dbReference type="EMBL" id="MFC7061047.1"/>
    </source>
</evidence>
<keyword evidence="4" id="KW-1185">Reference proteome</keyword>
<evidence type="ECO:0000259" key="2">
    <source>
        <dbReference type="Pfam" id="PF07261"/>
    </source>
</evidence>
<protein>
    <submittedName>
        <fullName evidence="3">DnaD domain protein</fullName>
    </submittedName>
</protein>
<proteinExistence type="inferred from homology"/>
<sequence>MNYLKEIIAFQDEVELNELSASASLLWYKLMHFNNKTGWKKEFTVPTSAVLVKSGLSESSFLRARKELEAKGYITFEAGTRNQAPTYHMISQVKEQLADATVEELTEEVKEGVKEETEVLFKRKEKRRKETTAGDRMQPHTFYEQNIGMLTPFMAEKITDWCERLSDELVMEAMKIAGRHNKLFFTYCEGILKRWEKAGIRTLTDVKRIEERPVEKKEDRQSEAKRLIEEYRKERYA</sequence>
<reference evidence="4" key="1">
    <citation type="journal article" date="2019" name="Int. J. Syst. Evol. Microbiol.">
        <title>The Global Catalogue of Microorganisms (GCM) 10K type strain sequencing project: providing services to taxonomists for standard genome sequencing and annotation.</title>
        <authorList>
            <consortium name="The Broad Institute Genomics Platform"/>
            <consortium name="The Broad Institute Genome Sequencing Center for Infectious Disease"/>
            <person name="Wu L."/>
            <person name="Ma J."/>
        </authorList>
    </citation>
    <scope>NUCLEOTIDE SEQUENCE [LARGE SCALE GENOMIC DNA]</scope>
    <source>
        <strain evidence="4">CGMCC 4.1621</strain>
    </source>
</reference>
<comment type="similarity">
    <text evidence="1">Belongs to the DnaB/DnaD family.</text>
</comment>
<dbReference type="EMBL" id="JBHSZV010000011">
    <property type="protein sequence ID" value="MFC7061047.1"/>
    <property type="molecule type" value="Genomic_DNA"/>
</dbReference>
<gene>
    <name evidence="3" type="ORF">ACFQIC_04095</name>
</gene>
<evidence type="ECO:0000313" key="4">
    <source>
        <dbReference type="Proteomes" id="UP001596410"/>
    </source>
</evidence>
<dbReference type="InterPro" id="IPR006343">
    <property type="entry name" value="DnaB/C_C"/>
</dbReference>
<evidence type="ECO:0000256" key="1">
    <source>
        <dbReference type="ARBA" id="ARBA00093462"/>
    </source>
</evidence>
<dbReference type="PANTHER" id="PTHR37293">
    <property type="entry name" value="PHAGE REPLICATION PROTEIN-RELATED"/>
    <property type="match status" value="1"/>
</dbReference>
<comment type="caution">
    <text evidence="3">The sequence shown here is derived from an EMBL/GenBank/DDBJ whole genome shotgun (WGS) entry which is preliminary data.</text>
</comment>
<dbReference type="Proteomes" id="UP001596410">
    <property type="component" value="Unassembled WGS sequence"/>
</dbReference>
<feature type="domain" description="DnaB/C C-terminal" evidence="2">
    <location>
        <begin position="141"/>
        <end position="208"/>
    </location>
</feature>
<dbReference type="InterPro" id="IPR034829">
    <property type="entry name" value="DnaD-like_sf"/>
</dbReference>
<dbReference type="Pfam" id="PF07261">
    <property type="entry name" value="DnaB_2"/>
    <property type="match status" value="1"/>
</dbReference>